<accession>A0A2I0AKH6</accession>
<protein>
    <submittedName>
        <fullName evidence="1">Uncharacterized protein</fullName>
    </submittedName>
</protein>
<proteinExistence type="predicted"/>
<evidence type="ECO:0000313" key="1">
    <source>
        <dbReference type="EMBL" id="PKA56047.1"/>
    </source>
</evidence>
<dbReference type="Proteomes" id="UP000236161">
    <property type="component" value="Unassembled WGS sequence"/>
</dbReference>
<gene>
    <name evidence="1" type="ORF">AXF42_Ash015532</name>
</gene>
<sequence length="86" mass="9601">MEKARGIESSKEKSPFVIINRGGTVIGEIEVGKIGEKREGLKGTGPREAIVAQIEGLDLLQLRIWEGKEPIKELLERSMDLMERGR</sequence>
<dbReference type="EMBL" id="KZ451975">
    <property type="protein sequence ID" value="PKA56047.1"/>
    <property type="molecule type" value="Genomic_DNA"/>
</dbReference>
<dbReference type="AlphaFoldDB" id="A0A2I0AKH6"/>
<keyword evidence="2" id="KW-1185">Reference proteome</keyword>
<name>A0A2I0AKH6_9ASPA</name>
<evidence type="ECO:0000313" key="2">
    <source>
        <dbReference type="Proteomes" id="UP000236161"/>
    </source>
</evidence>
<organism evidence="1 2">
    <name type="scientific">Apostasia shenzhenica</name>
    <dbReference type="NCBI Taxonomy" id="1088818"/>
    <lineage>
        <taxon>Eukaryota</taxon>
        <taxon>Viridiplantae</taxon>
        <taxon>Streptophyta</taxon>
        <taxon>Embryophyta</taxon>
        <taxon>Tracheophyta</taxon>
        <taxon>Spermatophyta</taxon>
        <taxon>Magnoliopsida</taxon>
        <taxon>Liliopsida</taxon>
        <taxon>Asparagales</taxon>
        <taxon>Orchidaceae</taxon>
        <taxon>Apostasioideae</taxon>
        <taxon>Apostasia</taxon>
    </lineage>
</organism>
<reference evidence="1 2" key="1">
    <citation type="journal article" date="2017" name="Nature">
        <title>The Apostasia genome and the evolution of orchids.</title>
        <authorList>
            <person name="Zhang G.Q."/>
            <person name="Liu K.W."/>
            <person name="Li Z."/>
            <person name="Lohaus R."/>
            <person name="Hsiao Y.Y."/>
            <person name="Niu S.C."/>
            <person name="Wang J.Y."/>
            <person name="Lin Y.C."/>
            <person name="Xu Q."/>
            <person name="Chen L.J."/>
            <person name="Yoshida K."/>
            <person name="Fujiwara S."/>
            <person name="Wang Z.W."/>
            <person name="Zhang Y.Q."/>
            <person name="Mitsuda N."/>
            <person name="Wang M."/>
            <person name="Liu G.H."/>
            <person name="Pecoraro L."/>
            <person name="Huang H.X."/>
            <person name="Xiao X.J."/>
            <person name="Lin M."/>
            <person name="Wu X.Y."/>
            <person name="Wu W.L."/>
            <person name="Chen Y.Y."/>
            <person name="Chang S.B."/>
            <person name="Sakamoto S."/>
            <person name="Ohme-Takagi M."/>
            <person name="Yagi M."/>
            <person name="Zeng S.J."/>
            <person name="Shen C.Y."/>
            <person name="Yeh C.M."/>
            <person name="Luo Y.B."/>
            <person name="Tsai W.C."/>
            <person name="Van de Peer Y."/>
            <person name="Liu Z.J."/>
        </authorList>
    </citation>
    <scope>NUCLEOTIDE SEQUENCE [LARGE SCALE GENOMIC DNA]</scope>
    <source>
        <strain evidence="2">cv. Shenzhen</strain>
        <tissue evidence="1">Stem</tissue>
    </source>
</reference>